<name>A0A0F4LC24_9LACO</name>
<feature type="active site" evidence="12">
    <location>
        <position position="53"/>
    </location>
</feature>
<feature type="binding site" evidence="12">
    <location>
        <position position="49"/>
    </location>
    <ligand>
        <name>Mg(2+)</name>
        <dbReference type="ChEBI" id="CHEBI:18420"/>
    </ligand>
</feature>
<evidence type="ECO:0000256" key="8">
    <source>
        <dbReference type="ARBA" id="ARBA00022759"/>
    </source>
</evidence>
<comment type="catalytic activity">
    <reaction evidence="1 12">
        <text>Endonucleolytic cleavage to 5'-phosphomonoester.</text>
        <dbReference type="EC" id="3.1.26.3"/>
    </reaction>
</comment>
<keyword evidence="3 12" id="KW-0698">rRNA processing</keyword>
<dbReference type="PATRIC" id="fig|1218493.3.peg.1236"/>
<keyword evidence="19" id="KW-1185">Reference proteome</keyword>
<dbReference type="InterPro" id="IPR014720">
    <property type="entry name" value="dsRBD_dom"/>
</dbReference>
<keyword evidence="10 12" id="KW-0460">Magnesium</keyword>
<keyword evidence="12" id="KW-0963">Cytoplasm</keyword>
<evidence type="ECO:0000256" key="13">
    <source>
        <dbReference type="SAM" id="MobiDB-lite"/>
    </source>
</evidence>
<evidence type="ECO:0000256" key="5">
    <source>
        <dbReference type="ARBA" id="ARBA00022722"/>
    </source>
</evidence>
<dbReference type="PANTHER" id="PTHR11207:SF0">
    <property type="entry name" value="RIBONUCLEASE 3"/>
    <property type="match status" value="1"/>
</dbReference>
<keyword evidence="11 12" id="KW-0694">RNA-binding</keyword>
<comment type="subunit">
    <text evidence="12">Homodimer.</text>
</comment>
<dbReference type="Pfam" id="PF00035">
    <property type="entry name" value="dsrm"/>
    <property type="match status" value="1"/>
</dbReference>
<dbReference type="InterPro" id="IPR036389">
    <property type="entry name" value="RNase_III_sf"/>
</dbReference>
<dbReference type="EMBL" id="JXBY01000020">
    <property type="protein sequence ID" value="KJY55091.1"/>
    <property type="molecule type" value="Genomic_DNA"/>
</dbReference>
<dbReference type="GO" id="GO:0010468">
    <property type="term" value="P:regulation of gene expression"/>
    <property type="evidence" value="ECO:0007669"/>
    <property type="project" value="TreeGrafter"/>
</dbReference>
<dbReference type="GO" id="GO:0046872">
    <property type="term" value="F:metal ion binding"/>
    <property type="evidence" value="ECO:0007669"/>
    <property type="project" value="UniProtKB-KW"/>
</dbReference>
<dbReference type="OrthoDB" id="9805026at2"/>
<keyword evidence="5 12" id="KW-0540">Nuclease</keyword>
<keyword evidence="7 12" id="KW-0699">rRNA-binding</keyword>
<evidence type="ECO:0000259" key="15">
    <source>
        <dbReference type="PROSITE" id="PS50142"/>
    </source>
</evidence>
<evidence type="ECO:0000256" key="11">
    <source>
        <dbReference type="ARBA" id="ARBA00022884"/>
    </source>
</evidence>
<feature type="active site" evidence="12">
    <location>
        <position position="125"/>
    </location>
</feature>
<evidence type="ECO:0000256" key="10">
    <source>
        <dbReference type="ARBA" id="ARBA00022842"/>
    </source>
</evidence>
<dbReference type="GO" id="GO:0004525">
    <property type="term" value="F:ribonuclease III activity"/>
    <property type="evidence" value="ECO:0007669"/>
    <property type="project" value="UniProtKB-UniRule"/>
</dbReference>
<keyword evidence="4 12" id="KW-0507">mRNA processing</keyword>
<feature type="domain" description="DRBM" evidence="14">
    <location>
        <begin position="162"/>
        <end position="228"/>
    </location>
</feature>
<feature type="region of interest" description="Disordered" evidence="13">
    <location>
        <begin position="209"/>
        <end position="228"/>
    </location>
</feature>
<evidence type="ECO:0000256" key="4">
    <source>
        <dbReference type="ARBA" id="ARBA00022664"/>
    </source>
</evidence>
<dbReference type="GO" id="GO:0006397">
    <property type="term" value="P:mRNA processing"/>
    <property type="evidence" value="ECO:0007669"/>
    <property type="project" value="UniProtKB-UniRule"/>
</dbReference>
<evidence type="ECO:0000313" key="17">
    <source>
        <dbReference type="EMBL" id="KJY55091.1"/>
    </source>
</evidence>
<dbReference type="Gene3D" id="1.10.1520.10">
    <property type="entry name" value="Ribonuclease III domain"/>
    <property type="match status" value="1"/>
</dbReference>
<dbReference type="RefSeq" id="WP_045928242.1">
    <property type="nucleotide sequence ID" value="NZ_CP029477.1"/>
</dbReference>
<dbReference type="PROSITE" id="PS00517">
    <property type="entry name" value="RNASE_3_1"/>
    <property type="match status" value="1"/>
</dbReference>
<feature type="binding site" evidence="12">
    <location>
        <position position="122"/>
    </location>
    <ligand>
        <name>Mg(2+)</name>
        <dbReference type="ChEBI" id="CHEBI:18420"/>
    </ligand>
</feature>
<dbReference type="CDD" id="cd00593">
    <property type="entry name" value="RIBOc"/>
    <property type="match status" value="1"/>
</dbReference>
<dbReference type="InterPro" id="IPR011907">
    <property type="entry name" value="RNase_III"/>
</dbReference>
<sequence>MVSTKFIKRLDTKYKIRFNNPKLLEEAFTHSSYANEHPEDGVRDYEKLEFLGDAVLELAISDYLYRNFRNLNEGELTRMRSNIVDTEGFAEFAQKFGFPAEINLGHGEEKAGARSRKTLLEDVFEAFNGALFLDQGMEAVEHFLSLTVYPLIDAGKFDASRDYKTDLQELLQQDGPVKIEYEVLKEEQMPSSFTVQLVVNGKVLSKGQGHNKKAAEQEAAKTALGKLN</sequence>
<keyword evidence="8 12" id="KW-0255">Endonuclease</keyword>
<proteinExistence type="inferred from homology"/>
<dbReference type="HOGENOM" id="CLU_000907_1_3_9"/>
<dbReference type="SUPFAM" id="SSF54768">
    <property type="entry name" value="dsRNA-binding domain-like"/>
    <property type="match status" value="1"/>
</dbReference>
<comment type="similarity">
    <text evidence="2">Belongs to the ribonuclease III family.</text>
</comment>
<evidence type="ECO:0000256" key="2">
    <source>
        <dbReference type="ARBA" id="ARBA00010183"/>
    </source>
</evidence>
<dbReference type="CDD" id="cd10845">
    <property type="entry name" value="DSRM_RNAse_III_family"/>
    <property type="match status" value="1"/>
</dbReference>
<dbReference type="PANTHER" id="PTHR11207">
    <property type="entry name" value="RIBONUCLEASE III"/>
    <property type="match status" value="1"/>
</dbReference>
<gene>
    <name evidence="12 17" type="primary">rnc</name>
    <name evidence="16" type="ORF">DKL58_05685</name>
    <name evidence="17" type="ORF">JF76_11770</name>
</gene>
<dbReference type="EMBL" id="CP029477">
    <property type="protein sequence ID" value="AWM75495.1"/>
    <property type="molecule type" value="Genomic_DNA"/>
</dbReference>
<dbReference type="GO" id="GO:0005737">
    <property type="term" value="C:cytoplasm"/>
    <property type="evidence" value="ECO:0007669"/>
    <property type="project" value="UniProtKB-SubCell"/>
</dbReference>
<dbReference type="KEGG" id="lkl:DKL58_05685"/>
<dbReference type="GO" id="GO:0006364">
    <property type="term" value="P:rRNA processing"/>
    <property type="evidence" value="ECO:0007669"/>
    <property type="project" value="UniProtKB-UniRule"/>
</dbReference>
<dbReference type="PROSITE" id="PS50137">
    <property type="entry name" value="DS_RBD"/>
    <property type="match status" value="1"/>
</dbReference>
<dbReference type="PROSITE" id="PS50142">
    <property type="entry name" value="RNASE_3_2"/>
    <property type="match status" value="1"/>
</dbReference>
<dbReference type="EC" id="3.1.26.3" evidence="12"/>
<evidence type="ECO:0000256" key="9">
    <source>
        <dbReference type="ARBA" id="ARBA00022801"/>
    </source>
</evidence>
<dbReference type="Proteomes" id="UP000246036">
    <property type="component" value="Chromosome"/>
</dbReference>
<comment type="subcellular location">
    <subcellularLocation>
        <location evidence="12">Cytoplasm</location>
    </subcellularLocation>
</comment>
<dbReference type="Proteomes" id="UP000033533">
    <property type="component" value="Unassembled WGS sequence"/>
</dbReference>
<reference evidence="17 18" key="1">
    <citation type="submission" date="2014-12" db="EMBL/GenBank/DDBJ databases">
        <title>Comparative genomics of the lactic acid bacteria isolated from the honey bee gut.</title>
        <authorList>
            <person name="Ellegaard K.M."/>
            <person name="Tamarit D."/>
            <person name="Javelind E."/>
            <person name="Olofsson T."/>
            <person name="Andersson S.G."/>
            <person name="Vasquez A."/>
        </authorList>
    </citation>
    <scope>NUCLEOTIDE SEQUENCE [LARGE SCALE GENOMIC DNA]</scope>
    <source>
        <strain evidence="17 18">Biut2</strain>
    </source>
</reference>
<dbReference type="InterPro" id="IPR000999">
    <property type="entry name" value="RNase_III_dom"/>
</dbReference>
<comment type="cofactor">
    <cofactor evidence="12">
        <name>Mg(2+)</name>
        <dbReference type="ChEBI" id="CHEBI:18420"/>
    </cofactor>
</comment>
<evidence type="ECO:0000313" key="16">
    <source>
        <dbReference type="EMBL" id="AWM75495.1"/>
    </source>
</evidence>
<keyword evidence="12" id="KW-0819">tRNA processing</keyword>
<dbReference type="GO" id="GO:0019843">
    <property type="term" value="F:rRNA binding"/>
    <property type="evidence" value="ECO:0007669"/>
    <property type="project" value="UniProtKB-KW"/>
</dbReference>
<dbReference type="NCBIfam" id="TIGR02191">
    <property type="entry name" value="RNaseIII"/>
    <property type="match status" value="1"/>
</dbReference>
<reference evidence="16 19" key="2">
    <citation type="submission" date="2018-05" db="EMBL/GenBank/DDBJ databases">
        <title>Reference genomes for bee gut microbiota database.</title>
        <authorList>
            <person name="Ellegaard K.M."/>
        </authorList>
    </citation>
    <scope>NUCLEOTIDE SEQUENCE [LARGE SCALE GENOMIC DNA]</scope>
    <source>
        <strain evidence="16 19">ESL0186</strain>
    </source>
</reference>
<evidence type="ECO:0000256" key="12">
    <source>
        <dbReference type="HAMAP-Rule" id="MF_00104"/>
    </source>
</evidence>
<dbReference type="SMART" id="SM00358">
    <property type="entry name" value="DSRM"/>
    <property type="match status" value="1"/>
</dbReference>
<dbReference type="GO" id="GO:0008033">
    <property type="term" value="P:tRNA processing"/>
    <property type="evidence" value="ECO:0007669"/>
    <property type="project" value="UniProtKB-KW"/>
</dbReference>
<feature type="domain" description="RNase III" evidence="15">
    <location>
        <begin position="7"/>
        <end position="136"/>
    </location>
</feature>
<evidence type="ECO:0000259" key="14">
    <source>
        <dbReference type="PROSITE" id="PS50137"/>
    </source>
</evidence>
<evidence type="ECO:0000313" key="18">
    <source>
        <dbReference type="Proteomes" id="UP000033533"/>
    </source>
</evidence>
<dbReference type="Gene3D" id="3.30.160.20">
    <property type="match status" value="1"/>
</dbReference>
<feature type="binding site" evidence="12">
    <location>
        <position position="125"/>
    </location>
    <ligand>
        <name>Mg(2+)</name>
        <dbReference type="ChEBI" id="CHEBI:18420"/>
    </ligand>
</feature>
<protein>
    <recommendedName>
        <fullName evidence="12">Ribonuclease 3</fullName>
        <ecNumber evidence="12">3.1.26.3</ecNumber>
    </recommendedName>
    <alternativeName>
        <fullName evidence="12">Ribonuclease III</fullName>
        <shortName evidence="12">RNase III</shortName>
    </alternativeName>
</protein>
<comment type="function">
    <text evidence="12">Digests double-stranded RNA. Involved in the processing of primary rRNA transcript to yield the immediate precursors to the large and small rRNAs (23S and 16S). Processes some mRNAs, and tRNAs when they are encoded in the rRNA operon. Processes pre-crRNA and tracrRNA of type II CRISPR loci if present in the organism.</text>
</comment>
<keyword evidence="6 12" id="KW-0479">Metal-binding</keyword>
<dbReference type="SMART" id="SM00535">
    <property type="entry name" value="RIBOc"/>
    <property type="match status" value="1"/>
</dbReference>
<dbReference type="AlphaFoldDB" id="A0A0F4LC24"/>
<evidence type="ECO:0000256" key="3">
    <source>
        <dbReference type="ARBA" id="ARBA00022552"/>
    </source>
</evidence>
<evidence type="ECO:0000256" key="7">
    <source>
        <dbReference type="ARBA" id="ARBA00022730"/>
    </source>
</evidence>
<dbReference type="STRING" id="1218493.JF76_11770"/>
<evidence type="ECO:0000313" key="19">
    <source>
        <dbReference type="Proteomes" id="UP000246036"/>
    </source>
</evidence>
<accession>A0A0F4LC24</accession>
<keyword evidence="9 12" id="KW-0378">Hydrolase</keyword>
<evidence type="ECO:0000256" key="1">
    <source>
        <dbReference type="ARBA" id="ARBA00000109"/>
    </source>
</evidence>
<dbReference type="Pfam" id="PF14622">
    <property type="entry name" value="Ribonucleas_3_3"/>
    <property type="match status" value="1"/>
</dbReference>
<dbReference type="SUPFAM" id="SSF69065">
    <property type="entry name" value="RNase III domain-like"/>
    <property type="match status" value="1"/>
</dbReference>
<dbReference type="GO" id="GO:0003725">
    <property type="term" value="F:double-stranded RNA binding"/>
    <property type="evidence" value="ECO:0007669"/>
    <property type="project" value="TreeGrafter"/>
</dbReference>
<organism evidence="17 18">
    <name type="scientific">Lactobacillus kullabergensis</name>
    <dbReference type="NCBI Taxonomy" id="1218493"/>
    <lineage>
        <taxon>Bacteria</taxon>
        <taxon>Bacillati</taxon>
        <taxon>Bacillota</taxon>
        <taxon>Bacilli</taxon>
        <taxon>Lactobacillales</taxon>
        <taxon>Lactobacillaceae</taxon>
        <taxon>Lactobacillus</taxon>
    </lineage>
</organism>
<dbReference type="HAMAP" id="MF_00104">
    <property type="entry name" value="RNase_III"/>
    <property type="match status" value="1"/>
</dbReference>
<evidence type="ECO:0000256" key="6">
    <source>
        <dbReference type="ARBA" id="ARBA00022723"/>
    </source>
</evidence>
<dbReference type="FunFam" id="1.10.1520.10:FF:000001">
    <property type="entry name" value="Ribonuclease 3"/>
    <property type="match status" value="1"/>
</dbReference>